<reference evidence="1" key="1">
    <citation type="submission" date="2018-02" db="EMBL/GenBank/DDBJ databases">
        <title>Rhizophora mucronata_Transcriptome.</title>
        <authorList>
            <person name="Meera S.P."/>
            <person name="Sreeshan A."/>
            <person name="Augustine A."/>
        </authorList>
    </citation>
    <scope>NUCLEOTIDE SEQUENCE</scope>
    <source>
        <tissue evidence="1">Leaf</tissue>
    </source>
</reference>
<sequence length="104" mass="11085">MGIPANSEGVIWSCRFCQEKQEQEPTKDDLTTSALSMIGPTTSFSSSDHSVSSCSDLSVDVSTCDRNDQEDGAVDSGQDNLGNGLNINLHQLSSDGALNVVDRF</sequence>
<dbReference type="AlphaFoldDB" id="A0A2P2PLD4"/>
<dbReference type="EMBL" id="GGEC01075001">
    <property type="protein sequence ID" value="MBX55485.1"/>
    <property type="molecule type" value="Transcribed_RNA"/>
</dbReference>
<proteinExistence type="predicted"/>
<accession>A0A2P2PLD4</accession>
<organism evidence="1">
    <name type="scientific">Rhizophora mucronata</name>
    <name type="common">Asiatic mangrove</name>
    <dbReference type="NCBI Taxonomy" id="61149"/>
    <lineage>
        <taxon>Eukaryota</taxon>
        <taxon>Viridiplantae</taxon>
        <taxon>Streptophyta</taxon>
        <taxon>Embryophyta</taxon>
        <taxon>Tracheophyta</taxon>
        <taxon>Spermatophyta</taxon>
        <taxon>Magnoliopsida</taxon>
        <taxon>eudicotyledons</taxon>
        <taxon>Gunneridae</taxon>
        <taxon>Pentapetalae</taxon>
        <taxon>rosids</taxon>
        <taxon>fabids</taxon>
        <taxon>Malpighiales</taxon>
        <taxon>Rhizophoraceae</taxon>
        <taxon>Rhizophora</taxon>
    </lineage>
</organism>
<name>A0A2P2PLD4_RHIMU</name>
<evidence type="ECO:0000313" key="1">
    <source>
        <dbReference type="EMBL" id="MBX55485.1"/>
    </source>
</evidence>
<protein>
    <submittedName>
        <fullName evidence="1">Uncharacterized protein</fullName>
    </submittedName>
</protein>